<evidence type="ECO:0000313" key="3">
    <source>
        <dbReference type="EMBL" id="CAG8805253.1"/>
    </source>
</evidence>
<reference evidence="3 4" key="1">
    <citation type="submission" date="2021-06" db="EMBL/GenBank/DDBJ databases">
        <authorList>
            <person name="Kallberg Y."/>
            <person name="Tangrot J."/>
            <person name="Rosling A."/>
        </authorList>
    </citation>
    <scope>NUCLEOTIDE SEQUENCE [LARGE SCALE GENOMIC DNA]</scope>
    <source>
        <strain evidence="3 4">120-4 pot B 10/14</strain>
    </source>
</reference>
<gene>
    <name evidence="3" type="ORF">GMARGA_LOCUS24049</name>
</gene>
<protein>
    <submittedName>
        <fullName evidence="3">46272_t:CDS:1</fullName>
    </submittedName>
</protein>
<keyword evidence="2" id="KW-0472">Membrane</keyword>
<organism evidence="3 4">
    <name type="scientific">Gigaspora margarita</name>
    <dbReference type="NCBI Taxonomy" id="4874"/>
    <lineage>
        <taxon>Eukaryota</taxon>
        <taxon>Fungi</taxon>
        <taxon>Fungi incertae sedis</taxon>
        <taxon>Mucoromycota</taxon>
        <taxon>Glomeromycotina</taxon>
        <taxon>Glomeromycetes</taxon>
        <taxon>Diversisporales</taxon>
        <taxon>Gigasporaceae</taxon>
        <taxon>Gigaspora</taxon>
    </lineage>
</organism>
<proteinExistence type="predicted"/>
<evidence type="ECO:0000256" key="1">
    <source>
        <dbReference type="SAM" id="MobiDB-lite"/>
    </source>
</evidence>
<sequence>MTYTATELEKSFKKVARIRHGKEYENDAGGSHSLPEDCQTFANAFNKISNLRDIKEELKKCTSKNEYEAKKNNFLRQCDEALNGLHAKTSSSSSMFGVFQELKELELEINQITQRMEENKRKAMSETDPTKKAALIQAIEEDGLLLQQRYKKKQELSNKFNFDPKKKVDDLIESMKKAIKKGKKKSPDGSGGGRQKEPSADNNSSSDESSDDDNINSPSGKKEIKTKLGEYTEALENQLETYQRGLILITLALLLLFVIYQLTKKETPAPRELTSEEKREIESLAEQRILKRAEFLRKLQGQHA</sequence>
<feature type="region of interest" description="Disordered" evidence="1">
    <location>
        <begin position="178"/>
        <end position="224"/>
    </location>
</feature>
<keyword evidence="4" id="KW-1185">Reference proteome</keyword>
<comment type="caution">
    <text evidence="3">The sequence shown here is derived from an EMBL/GenBank/DDBJ whole genome shotgun (WGS) entry which is preliminary data.</text>
</comment>
<name>A0ABN7VZ51_GIGMA</name>
<dbReference type="Proteomes" id="UP000789901">
    <property type="component" value="Unassembled WGS sequence"/>
</dbReference>
<evidence type="ECO:0000256" key="2">
    <source>
        <dbReference type="SAM" id="Phobius"/>
    </source>
</evidence>
<dbReference type="EMBL" id="CAJVQB010024964">
    <property type="protein sequence ID" value="CAG8805253.1"/>
    <property type="molecule type" value="Genomic_DNA"/>
</dbReference>
<evidence type="ECO:0000313" key="4">
    <source>
        <dbReference type="Proteomes" id="UP000789901"/>
    </source>
</evidence>
<accession>A0ABN7VZ51</accession>
<feature type="transmembrane region" description="Helical" evidence="2">
    <location>
        <begin position="245"/>
        <end position="263"/>
    </location>
</feature>
<keyword evidence="2" id="KW-0812">Transmembrane</keyword>
<keyword evidence="2" id="KW-1133">Transmembrane helix</keyword>